<keyword evidence="2" id="KW-1185">Reference proteome</keyword>
<dbReference type="EMBL" id="JBHRWK010000011">
    <property type="protein sequence ID" value="MFC3448933.1"/>
    <property type="molecule type" value="Genomic_DNA"/>
</dbReference>
<reference evidence="2" key="1">
    <citation type="journal article" date="2019" name="Int. J. Syst. Evol. Microbiol.">
        <title>The Global Catalogue of Microorganisms (GCM) 10K type strain sequencing project: providing services to taxonomists for standard genome sequencing and annotation.</title>
        <authorList>
            <consortium name="The Broad Institute Genomics Platform"/>
            <consortium name="The Broad Institute Genome Sequencing Center for Infectious Disease"/>
            <person name="Wu L."/>
            <person name="Ma J."/>
        </authorList>
    </citation>
    <scope>NUCLEOTIDE SEQUENCE [LARGE SCALE GENOMIC DNA]</scope>
    <source>
        <strain evidence="2">CGMCC 4.7676</strain>
    </source>
</reference>
<accession>A0ABV7NRZ7</accession>
<proteinExistence type="predicted"/>
<dbReference type="InterPro" id="IPR029056">
    <property type="entry name" value="Ribokinase-like"/>
</dbReference>
<protein>
    <submittedName>
        <fullName evidence="1">Uncharacterized protein</fullName>
    </submittedName>
</protein>
<sequence length="65" mass="7021">MFSAALIHRILTKGRKPDSADLEWATAAMSASQSSGGVADSMPDVHKVERIVEAQVEGDRITPKR</sequence>
<dbReference type="RefSeq" id="WP_378237623.1">
    <property type="nucleotide sequence ID" value="NZ_JBHRWK010000011.1"/>
</dbReference>
<dbReference type="Gene3D" id="3.40.1190.20">
    <property type="match status" value="1"/>
</dbReference>
<comment type="caution">
    <text evidence="1">The sequence shown here is derived from an EMBL/GenBank/DDBJ whole genome shotgun (WGS) entry which is preliminary data.</text>
</comment>
<evidence type="ECO:0000313" key="1">
    <source>
        <dbReference type="EMBL" id="MFC3448933.1"/>
    </source>
</evidence>
<organism evidence="1 2">
    <name type="scientific">Amycolatopsis speibonae</name>
    <dbReference type="NCBI Taxonomy" id="1450224"/>
    <lineage>
        <taxon>Bacteria</taxon>
        <taxon>Bacillati</taxon>
        <taxon>Actinomycetota</taxon>
        <taxon>Actinomycetes</taxon>
        <taxon>Pseudonocardiales</taxon>
        <taxon>Pseudonocardiaceae</taxon>
        <taxon>Amycolatopsis</taxon>
    </lineage>
</organism>
<gene>
    <name evidence="1" type="ORF">ACFOSH_05760</name>
</gene>
<evidence type="ECO:0000313" key="2">
    <source>
        <dbReference type="Proteomes" id="UP001595645"/>
    </source>
</evidence>
<name>A0ABV7NRZ7_9PSEU</name>
<dbReference type="Proteomes" id="UP001595645">
    <property type="component" value="Unassembled WGS sequence"/>
</dbReference>